<gene>
    <name evidence="1" type="ORF">LCGC14_0095350</name>
</gene>
<organism evidence="1">
    <name type="scientific">marine sediment metagenome</name>
    <dbReference type="NCBI Taxonomy" id="412755"/>
    <lineage>
        <taxon>unclassified sequences</taxon>
        <taxon>metagenomes</taxon>
        <taxon>ecological metagenomes</taxon>
    </lineage>
</organism>
<sequence length="272" mass="31773">MRNIQIDVTNLCDGPKCSNCTRMLAHHRRRFIMSFENFKIAVRSLAEFPGVVGVFGGNPCMIGQFEAYSRWFARARAGKRRRGIWTNNYGPHATLCREIYGTHNYNPHRSECYHCPTMVAIKDVVADARTMWELIDRCPINLTWSACITEINGQPRAYFCEIAAAWDHVYREDNGLPVVDGWWEWDLSRFDRQIRRWCPNCGMACPLPARRDIDRVDDVSDTHLPVVAAGRSVERFDPAGYDLAEQRRRWRHPLDYLLLRSDKRRRNLRKSP</sequence>
<reference evidence="1" key="1">
    <citation type="journal article" date="2015" name="Nature">
        <title>Complex archaea that bridge the gap between prokaryotes and eukaryotes.</title>
        <authorList>
            <person name="Spang A."/>
            <person name="Saw J.H."/>
            <person name="Jorgensen S.L."/>
            <person name="Zaremba-Niedzwiedzka K."/>
            <person name="Martijn J."/>
            <person name="Lind A.E."/>
            <person name="van Eijk R."/>
            <person name="Schleper C."/>
            <person name="Guy L."/>
            <person name="Ettema T.J."/>
        </authorList>
    </citation>
    <scope>NUCLEOTIDE SEQUENCE</scope>
</reference>
<comment type="caution">
    <text evidence="1">The sequence shown here is derived from an EMBL/GenBank/DDBJ whole genome shotgun (WGS) entry which is preliminary data.</text>
</comment>
<protein>
    <recommendedName>
        <fullName evidence="2">Radical SAM core domain-containing protein</fullName>
    </recommendedName>
</protein>
<evidence type="ECO:0000313" key="1">
    <source>
        <dbReference type="EMBL" id="KKO03608.1"/>
    </source>
</evidence>
<dbReference type="EMBL" id="LAZR01000026">
    <property type="protein sequence ID" value="KKO03608.1"/>
    <property type="molecule type" value="Genomic_DNA"/>
</dbReference>
<name>A0A0F9VUJ1_9ZZZZ</name>
<accession>A0A0F9VUJ1</accession>
<evidence type="ECO:0008006" key="2">
    <source>
        <dbReference type="Google" id="ProtNLM"/>
    </source>
</evidence>
<proteinExistence type="predicted"/>
<dbReference type="AlphaFoldDB" id="A0A0F9VUJ1"/>